<protein>
    <submittedName>
        <fullName evidence="1">Uncharacterized protein</fullName>
    </submittedName>
</protein>
<dbReference type="AlphaFoldDB" id="X0LUV5"/>
<evidence type="ECO:0000313" key="1">
    <source>
        <dbReference type="EMBL" id="EXM12285.1"/>
    </source>
</evidence>
<reference evidence="1" key="1">
    <citation type="submission" date="2011-11" db="EMBL/GenBank/DDBJ databases">
        <title>The Genome Sequence of Fusarium oxysporum Cotton.</title>
        <authorList>
            <consortium name="The Broad Institute Genome Sequencing Platform"/>
            <person name="Ma L.-J."/>
            <person name="Gale L.R."/>
            <person name="Schwartz D.C."/>
            <person name="Zhou S."/>
            <person name="Corby-Kistler H."/>
            <person name="Young S.K."/>
            <person name="Zeng Q."/>
            <person name="Gargeya S."/>
            <person name="Fitzgerald M."/>
            <person name="Haas B."/>
            <person name="Abouelleil A."/>
            <person name="Alvarado L."/>
            <person name="Arachchi H.M."/>
            <person name="Berlin A."/>
            <person name="Brown A."/>
            <person name="Chapman S.B."/>
            <person name="Chen Z."/>
            <person name="Dunbar C."/>
            <person name="Freedman E."/>
            <person name="Gearin G."/>
            <person name="Goldberg J."/>
            <person name="Griggs A."/>
            <person name="Gujja S."/>
            <person name="Heiman D."/>
            <person name="Howarth C."/>
            <person name="Larson L."/>
            <person name="Lui A."/>
            <person name="MacDonald P.J.P."/>
            <person name="Montmayeur A."/>
            <person name="Murphy C."/>
            <person name="Neiman D."/>
            <person name="Pearson M."/>
            <person name="Priest M."/>
            <person name="Roberts A."/>
            <person name="Saif S."/>
            <person name="Shea T."/>
            <person name="Shenoy N."/>
            <person name="Sisk P."/>
            <person name="Stolte C."/>
            <person name="Sykes S."/>
            <person name="Wortman J."/>
            <person name="Nusbaum C."/>
            <person name="Birren B."/>
        </authorList>
    </citation>
    <scope>NUCLEOTIDE SEQUENCE [LARGE SCALE GENOMIC DNA]</scope>
    <source>
        <strain evidence="1">25433</strain>
    </source>
</reference>
<accession>X0LUV5</accession>
<dbReference type="Proteomes" id="UP000030701">
    <property type="component" value="Unassembled WGS sequence"/>
</dbReference>
<name>X0LUV5_FUSOX</name>
<gene>
    <name evidence="1" type="ORF">FOTG_19214</name>
</gene>
<reference evidence="1" key="2">
    <citation type="submission" date="2014-03" db="EMBL/GenBank/DDBJ databases">
        <title>The Genome Annotation of Fusarium oxysporum Cotton.</title>
        <authorList>
            <consortium name="The Broad Institute Genomics Platform"/>
            <person name="Ma L.-J."/>
            <person name="Corby-Kistler H."/>
            <person name="Broz K."/>
            <person name="Gale L.R."/>
            <person name="Jonkers W."/>
            <person name="O'Donnell K."/>
            <person name="Ploetz R."/>
            <person name="Steinberg C."/>
            <person name="Schwartz D.C."/>
            <person name="VanEtten H."/>
            <person name="Zhou S."/>
            <person name="Young S.K."/>
            <person name="Zeng Q."/>
            <person name="Gargeya S."/>
            <person name="Fitzgerald M."/>
            <person name="Abouelleil A."/>
            <person name="Alvarado L."/>
            <person name="Chapman S.B."/>
            <person name="Gainer-Dewar J."/>
            <person name="Goldberg J."/>
            <person name="Griggs A."/>
            <person name="Gujja S."/>
            <person name="Hansen M."/>
            <person name="Howarth C."/>
            <person name="Imamovic A."/>
            <person name="Ireland A."/>
            <person name="Larimer J."/>
            <person name="McCowan C."/>
            <person name="Murphy C."/>
            <person name="Pearson M."/>
            <person name="Poon T.W."/>
            <person name="Priest M."/>
            <person name="Roberts A."/>
            <person name="Saif S."/>
            <person name="Shea T."/>
            <person name="Sykes S."/>
            <person name="Wortman J."/>
            <person name="Nusbaum C."/>
            <person name="Birren B."/>
        </authorList>
    </citation>
    <scope>NUCLEOTIDE SEQUENCE</scope>
    <source>
        <strain evidence="1">25433</strain>
    </source>
</reference>
<dbReference type="OrthoDB" id="5105412at2759"/>
<organism evidence="1">
    <name type="scientific">Fusarium oxysporum f. sp. vasinfectum 25433</name>
    <dbReference type="NCBI Taxonomy" id="1089449"/>
    <lineage>
        <taxon>Eukaryota</taxon>
        <taxon>Fungi</taxon>
        <taxon>Dikarya</taxon>
        <taxon>Ascomycota</taxon>
        <taxon>Pezizomycotina</taxon>
        <taxon>Sordariomycetes</taxon>
        <taxon>Hypocreomycetidae</taxon>
        <taxon>Hypocreales</taxon>
        <taxon>Nectriaceae</taxon>
        <taxon>Fusarium</taxon>
        <taxon>Fusarium oxysporum species complex</taxon>
    </lineage>
</organism>
<dbReference type="EMBL" id="KK035737">
    <property type="protein sequence ID" value="EXM12285.1"/>
    <property type="molecule type" value="Genomic_DNA"/>
</dbReference>
<sequence length="108" mass="12646">MSHRIFTLSLNWNGPFGFSVERRRARNEQYIFNWNKVTRKTLSAAVCMDLSPDQSRVQRRSALNVDHEDKLALETVNRFQIGTKRGRVFRECQEFLAQMDQVGLDALK</sequence>
<proteinExistence type="predicted"/>
<dbReference type="HOGENOM" id="CLU_2197104_0_0_1"/>